<dbReference type="AlphaFoldDB" id="A0AAP5I6E0"/>
<evidence type="ECO:0000313" key="1">
    <source>
        <dbReference type="EMBL" id="MDR9895676.1"/>
    </source>
</evidence>
<gene>
    <name evidence="1" type="ORF">G7B40_014020</name>
</gene>
<reference evidence="2" key="1">
    <citation type="journal article" date="2021" name="Science">
        <title>Hunting the eagle killer: A cyanobacterial neurotoxin causes vacuolar myelinopathy.</title>
        <authorList>
            <person name="Breinlinger S."/>
            <person name="Phillips T.J."/>
            <person name="Haram B.N."/>
            <person name="Mares J."/>
            <person name="Martinez Yerena J.A."/>
            <person name="Hrouzek P."/>
            <person name="Sobotka R."/>
            <person name="Henderson W.M."/>
            <person name="Schmieder P."/>
            <person name="Williams S.M."/>
            <person name="Lauderdale J.D."/>
            <person name="Wilde H.D."/>
            <person name="Gerrin W."/>
            <person name="Kust A."/>
            <person name="Washington J.W."/>
            <person name="Wagner C."/>
            <person name="Geier B."/>
            <person name="Liebeke M."/>
            <person name="Enke H."/>
            <person name="Niedermeyer T.H.J."/>
            <person name="Wilde S.B."/>
        </authorList>
    </citation>
    <scope>NUCLEOTIDE SEQUENCE [LARGE SCALE GENOMIC DNA]</scope>
    <source>
        <strain evidence="2">Thurmond2011</strain>
    </source>
</reference>
<proteinExistence type="predicted"/>
<evidence type="ECO:0008006" key="3">
    <source>
        <dbReference type="Google" id="ProtNLM"/>
    </source>
</evidence>
<dbReference type="Proteomes" id="UP000667802">
    <property type="component" value="Unassembled WGS sequence"/>
</dbReference>
<keyword evidence="2" id="KW-1185">Reference proteome</keyword>
<protein>
    <recommendedName>
        <fullName evidence="3">Nucleotide-diphospho-sugar transferase domain-containing protein</fullName>
    </recommendedName>
</protein>
<dbReference type="RefSeq" id="WP_208342174.1">
    <property type="nucleotide sequence ID" value="NZ_CAWQFN010000103.1"/>
</dbReference>
<dbReference type="EMBL" id="JAALHA020000005">
    <property type="protein sequence ID" value="MDR9895676.1"/>
    <property type="molecule type" value="Genomic_DNA"/>
</dbReference>
<organism evidence="1 2">
    <name type="scientific">Aetokthonos hydrillicola Thurmond2011</name>
    <dbReference type="NCBI Taxonomy" id="2712845"/>
    <lineage>
        <taxon>Bacteria</taxon>
        <taxon>Bacillati</taxon>
        <taxon>Cyanobacteriota</taxon>
        <taxon>Cyanophyceae</taxon>
        <taxon>Nostocales</taxon>
        <taxon>Hapalosiphonaceae</taxon>
        <taxon>Aetokthonos</taxon>
    </lineage>
</organism>
<sequence>MDKSQSFIQIPVIVPFFGGSPNYLKLSLKSAAKFNTNVLLIGDESNKKVWGSYWNSESLKLDKYQDFIKNYQHMSSNSEYFETMCFKRNFVLEEWMKTEDKKQVFLLDCDVVTFADYSKEILPLLPNDCAAALLATKNQDNFRWSSSPHCSYWTLEALEDFTSFCIKAYKSEQIRNKLKDKYQWHIDNNQPGGICEMTLLYLWSEENKTKVFNLASVKNDIVVDNCINESKNYFDDEYEMRFGFKKFIFKNGTPYGYNNLLSKQIKFLSIHCQGHAKQAMRFLCNDGFKNFYSELYNLGQFIKSRLVASNMIQKERGKVIRTRGS</sequence>
<accession>A0AAP5I6E0</accession>
<evidence type="ECO:0000313" key="2">
    <source>
        <dbReference type="Proteomes" id="UP000667802"/>
    </source>
</evidence>
<name>A0AAP5I6E0_9CYAN</name>
<comment type="caution">
    <text evidence="1">The sequence shown here is derived from an EMBL/GenBank/DDBJ whole genome shotgun (WGS) entry which is preliminary data.</text>
</comment>